<evidence type="ECO:0000313" key="4">
    <source>
        <dbReference type="Proteomes" id="UP000502665"/>
    </source>
</evidence>
<name>A0A6M4WQR3_9ACTN</name>
<feature type="region of interest" description="Disordered" evidence="1">
    <location>
        <begin position="1"/>
        <end position="25"/>
    </location>
</feature>
<evidence type="ECO:0000313" key="3">
    <source>
        <dbReference type="EMBL" id="QJT02529.1"/>
    </source>
</evidence>
<dbReference type="InterPro" id="IPR011009">
    <property type="entry name" value="Kinase-like_dom_sf"/>
</dbReference>
<keyword evidence="4" id="KW-1185">Reference proteome</keyword>
<accession>A0A6M4WQR3</accession>
<evidence type="ECO:0000259" key="2">
    <source>
        <dbReference type="Pfam" id="PF01636"/>
    </source>
</evidence>
<dbReference type="PANTHER" id="PTHR40086">
    <property type="entry name" value="PHOSPHOTRANSFERASE YTMP-RELATED"/>
    <property type="match status" value="1"/>
</dbReference>
<dbReference type="Proteomes" id="UP000502665">
    <property type="component" value="Chromosome"/>
</dbReference>
<dbReference type="GO" id="GO:0016740">
    <property type="term" value="F:transferase activity"/>
    <property type="evidence" value="ECO:0007669"/>
    <property type="project" value="UniProtKB-KW"/>
</dbReference>
<feature type="compositionally biased region" description="Polar residues" evidence="1">
    <location>
        <begin position="15"/>
        <end position="25"/>
    </location>
</feature>
<dbReference type="AlphaFoldDB" id="A0A6M4WQR3"/>
<reference evidence="3" key="1">
    <citation type="submission" date="2020-03" db="EMBL/GenBank/DDBJ databases">
        <title>Molecular networking-based the target discovery of potent antiproliferative macrolactams: 5/6/7/16 polycyclic ansamycins and glycosylated trienomycin from Streptomyces cacaoi subsp. asoensis.</title>
        <authorList>
            <person name="Liu L.-L."/>
        </authorList>
    </citation>
    <scope>NUCLEOTIDE SEQUENCE [LARGE SCALE GENOMIC DNA]</scope>
    <source>
        <strain evidence="3">H2S5</strain>
    </source>
</reference>
<protein>
    <submittedName>
        <fullName evidence="3">Aminoglycoside phosphotransferase family protein</fullName>
    </submittedName>
</protein>
<proteinExistence type="predicted"/>
<dbReference type="Gene3D" id="3.90.1200.10">
    <property type="match status" value="2"/>
</dbReference>
<sequence>MRRTARATAPGHTYETANKPVSNGLTQLSGGQPIALTRPCSGRAVPLPFALPIPARLPEWPVRDPLVPQCRPGERATDDQHDAVYRAFVRTAEETGKVSSGHHNRNYVLPLTEPVARLLGREAGTPVTVRIRRPDALKVVIRTWQDEALVLKAVQSELPQVSECLVTRPAFALHSHVEGVPLSWVCGNGKPVDSLLVGELAGLLALMTRVRPSALPALPAVWPADRADSQGFLRTLAGLADQQIRQVNWGEFGGLFNTLGVPDDALIRLAERVPTMARRPYSLLHTDLHRDNLIVSYDGDPPLVCVDWELATYGDPLHDLATHLVRMQYPAHQWAEVVEAWAQAMLELRPAATNGLVRDLAHYLAFERAQSVYPDVMRAARSLEQSFTQKSLDEATAEVRRALEAAAEPLRLRGVPDPAEIEKALYRWLASRTDGNVSGRDWIGPAITWTADPRVPPHPEFPASAVREALLAEGAAPAGNVFKGTAHLNTVVRVSGHTEPVVVRRLLSHVQRREPSILSEHAVLRAIEKSRVKVEAPRILALGESCTKDPFAIHTYVGPRRGGPPEHPVHGLRPREADALVDQLCALTKVDHTLVDPASGSETFHVWLREQLVELVRTLPKESMQLARMLGLPHHERLGEILSRHTLTPRAPALLHGDLNPWNLVRGGRYLLTIIDWEMALVGDPLYDLVRHMHLTPTRPEIRDRMFRRWERNMPPEYSTNWRLDWPVYRWIEIIRSAYVDLDRLVTRTGLDAPNVRRAVDSYAETLAAATASLGLPASRTTNPYLELALTRGRS</sequence>
<feature type="domain" description="Aminoglycoside phosphotransferase" evidence="2">
    <location>
        <begin position="99"/>
        <end position="346"/>
    </location>
</feature>
<feature type="domain" description="Aminoglycoside phosphotransferase" evidence="2">
    <location>
        <begin position="489"/>
        <end position="715"/>
    </location>
</feature>
<dbReference type="SUPFAM" id="SSF56112">
    <property type="entry name" value="Protein kinase-like (PK-like)"/>
    <property type="match status" value="2"/>
</dbReference>
<dbReference type="InterPro" id="IPR002575">
    <property type="entry name" value="Aminoglycoside_PTrfase"/>
</dbReference>
<dbReference type="EMBL" id="CP049838">
    <property type="protein sequence ID" value="QJT02529.1"/>
    <property type="molecule type" value="Genomic_DNA"/>
</dbReference>
<dbReference type="Pfam" id="PF01636">
    <property type="entry name" value="APH"/>
    <property type="match status" value="2"/>
</dbReference>
<dbReference type="InterPro" id="IPR052077">
    <property type="entry name" value="CcrZ_PhaseVar_Mediator"/>
</dbReference>
<organism evidence="3 4">
    <name type="scientific">Streptomyces asoensis</name>
    <dbReference type="NCBI Taxonomy" id="249586"/>
    <lineage>
        <taxon>Bacteria</taxon>
        <taxon>Bacillati</taxon>
        <taxon>Actinomycetota</taxon>
        <taxon>Actinomycetes</taxon>
        <taxon>Kitasatosporales</taxon>
        <taxon>Streptomycetaceae</taxon>
        <taxon>Streptomyces</taxon>
    </lineage>
</organism>
<dbReference type="PANTHER" id="PTHR40086:SF1">
    <property type="entry name" value="CELL CYCLE REGULATOR CCRZ"/>
    <property type="match status" value="1"/>
</dbReference>
<evidence type="ECO:0000256" key="1">
    <source>
        <dbReference type="SAM" id="MobiDB-lite"/>
    </source>
</evidence>
<gene>
    <name evidence="3" type="ORF">G9272_21270</name>
</gene>